<dbReference type="GeneID" id="86056190"/>
<dbReference type="EMBL" id="VUMI01000061">
    <property type="protein sequence ID" value="MSS91302.1"/>
    <property type="molecule type" value="Genomic_DNA"/>
</dbReference>
<dbReference type="Pfam" id="PF12728">
    <property type="entry name" value="HTH_17"/>
    <property type="match status" value="1"/>
</dbReference>
<evidence type="ECO:0000313" key="3">
    <source>
        <dbReference type="Proteomes" id="UP000436047"/>
    </source>
</evidence>
<reference evidence="2 3" key="1">
    <citation type="submission" date="2019-08" db="EMBL/GenBank/DDBJ databases">
        <title>In-depth cultivation of the pig gut microbiome towards novel bacterial diversity and tailored functional studies.</title>
        <authorList>
            <person name="Wylensek D."/>
            <person name="Hitch T.C.A."/>
            <person name="Clavel T."/>
        </authorList>
    </citation>
    <scope>NUCLEOTIDE SEQUENCE [LARGE SCALE GENOMIC DNA]</scope>
    <source>
        <strain evidence="2 3">WCA-389-WT-23B</strain>
    </source>
</reference>
<sequence length="105" mass="12249">MYLEEEVEHLKRRVDELAAEVEKCRRVESWVTVQELAEIMQTSPENIYRRINAGKITADKSTGNWRIPLSQFQKETKPAVPDRMLSAKEKIFGKEFLRENIQKGG</sequence>
<comment type="caution">
    <text evidence="2">The sequence shown here is derived from an EMBL/GenBank/DDBJ whole genome shotgun (WGS) entry which is preliminary data.</text>
</comment>
<dbReference type="Proteomes" id="UP000436047">
    <property type="component" value="Unassembled WGS sequence"/>
</dbReference>
<dbReference type="AlphaFoldDB" id="A0A6N7W9T4"/>
<keyword evidence="3" id="KW-1185">Reference proteome</keyword>
<protein>
    <submittedName>
        <fullName evidence="2">Helix-turn-helix domain-containing protein</fullName>
    </submittedName>
</protein>
<proteinExistence type="predicted"/>
<dbReference type="InterPro" id="IPR041657">
    <property type="entry name" value="HTH_17"/>
</dbReference>
<evidence type="ECO:0000313" key="2">
    <source>
        <dbReference type="EMBL" id="MSS91302.1"/>
    </source>
</evidence>
<name>A0A6N7W9T4_9FIRM</name>
<gene>
    <name evidence="2" type="ORF">FYJ45_24615</name>
</gene>
<evidence type="ECO:0000259" key="1">
    <source>
        <dbReference type="Pfam" id="PF12728"/>
    </source>
</evidence>
<accession>A0A6N7W9T4</accession>
<dbReference type="RefSeq" id="WP_154467645.1">
    <property type="nucleotide sequence ID" value="NZ_VUMI01000061.1"/>
</dbReference>
<organism evidence="2 3">
    <name type="scientific">Eisenbergiella porci</name>
    <dbReference type="NCBI Taxonomy" id="2652274"/>
    <lineage>
        <taxon>Bacteria</taxon>
        <taxon>Bacillati</taxon>
        <taxon>Bacillota</taxon>
        <taxon>Clostridia</taxon>
        <taxon>Lachnospirales</taxon>
        <taxon>Lachnospiraceae</taxon>
        <taxon>Eisenbergiella</taxon>
    </lineage>
</organism>
<feature type="domain" description="Helix-turn-helix" evidence="1">
    <location>
        <begin position="30"/>
        <end position="72"/>
    </location>
</feature>